<sequence length="83" mass="9769">MQTCIIFPERRKSNYSEEAWRRYLEYQKQWRKYRQTKTIATGLNIPADMQYTKGMGLSEGTSKMIGTSKIDQEVRVPNASFLI</sequence>
<keyword evidence="2" id="KW-1185">Reference proteome</keyword>
<dbReference type="EMBL" id="CAVMJV010000225">
    <property type="protein sequence ID" value="CAK5126414.1"/>
    <property type="molecule type" value="Genomic_DNA"/>
</dbReference>
<name>A0ACB1B8Z2_MELEN</name>
<comment type="caution">
    <text evidence="1">The sequence shown here is derived from an EMBL/GenBank/DDBJ whole genome shotgun (WGS) entry which is preliminary data.</text>
</comment>
<accession>A0ACB1B8Z2</accession>
<gene>
    <name evidence="1" type="ORF">MENTE1834_LOCUS48278</name>
</gene>
<protein>
    <submittedName>
        <fullName evidence="1">Uncharacterized protein</fullName>
    </submittedName>
</protein>
<proteinExistence type="predicted"/>
<evidence type="ECO:0000313" key="2">
    <source>
        <dbReference type="Proteomes" id="UP001497535"/>
    </source>
</evidence>
<evidence type="ECO:0000313" key="1">
    <source>
        <dbReference type="EMBL" id="CAK5126414.1"/>
    </source>
</evidence>
<dbReference type="Proteomes" id="UP001497535">
    <property type="component" value="Unassembled WGS sequence"/>
</dbReference>
<organism evidence="1 2">
    <name type="scientific">Meloidogyne enterolobii</name>
    <name type="common">Root-knot nematode worm</name>
    <name type="synonym">Meloidogyne mayaguensis</name>
    <dbReference type="NCBI Taxonomy" id="390850"/>
    <lineage>
        <taxon>Eukaryota</taxon>
        <taxon>Metazoa</taxon>
        <taxon>Ecdysozoa</taxon>
        <taxon>Nematoda</taxon>
        <taxon>Chromadorea</taxon>
        <taxon>Rhabditida</taxon>
        <taxon>Tylenchina</taxon>
        <taxon>Tylenchomorpha</taxon>
        <taxon>Tylenchoidea</taxon>
        <taxon>Meloidogynidae</taxon>
        <taxon>Meloidogyninae</taxon>
        <taxon>Meloidogyne</taxon>
    </lineage>
</organism>
<reference evidence="1" key="1">
    <citation type="submission" date="2023-11" db="EMBL/GenBank/DDBJ databases">
        <authorList>
            <person name="Poullet M."/>
        </authorList>
    </citation>
    <scope>NUCLEOTIDE SEQUENCE</scope>
    <source>
        <strain evidence="1">E1834</strain>
    </source>
</reference>